<dbReference type="AlphaFoldDB" id="A0A4U5N5G4"/>
<protein>
    <submittedName>
        <fullName evidence="2">Uncharacterized protein</fullName>
    </submittedName>
</protein>
<dbReference type="EMBL" id="AZBU02000005">
    <property type="protein sequence ID" value="TKR77806.1"/>
    <property type="molecule type" value="Genomic_DNA"/>
</dbReference>
<reference evidence="2 3" key="2">
    <citation type="journal article" date="2019" name="G3 (Bethesda)">
        <title>Hybrid Assembly of the Genome of the Entomopathogenic Nematode Steinernema carpocapsae Identifies the X-Chromosome.</title>
        <authorList>
            <person name="Serra L."/>
            <person name="Macchietto M."/>
            <person name="Macias-Munoz A."/>
            <person name="McGill C.J."/>
            <person name="Rodriguez I.M."/>
            <person name="Rodriguez B."/>
            <person name="Murad R."/>
            <person name="Mortazavi A."/>
        </authorList>
    </citation>
    <scope>NUCLEOTIDE SEQUENCE [LARGE SCALE GENOMIC DNA]</scope>
    <source>
        <strain evidence="2 3">ALL</strain>
    </source>
</reference>
<sequence>MIDAFIGFCAFTILVPFLFGECCRKRSKKEAKAEKPTPIEGSATPPAPASTGIDVKLDENQSIKTDKTQEETEPTQENTPPFSPAANGNEKN</sequence>
<proteinExistence type="predicted"/>
<evidence type="ECO:0000256" key="1">
    <source>
        <dbReference type="SAM" id="MobiDB-lite"/>
    </source>
</evidence>
<evidence type="ECO:0000313" key="3">
    <source>
        <dbReference type="Proteomes" id="UP000298663"/>
    </source>
</evidence>
<feature type="compositionally biased region" description="Basic and acidic residues" evidence="1">
    <location>
        <begin position="55"/>
        <end position="70"/>
    </location>
</feature>
<evidence type="ECO:0000313" key="2">
    <source>
        <dbReference type="EMBL" id="TKR77806.1"/>
    </source>
</evidence>
<organism evidence="2 3">
    <name type="scientific">Steinernema carpocapsae</name>
    <name type="common">Entomopathogenic nematode</name>
    <dbReference type="NCBI Taxonomy" id="34508"/>
    <lineage>
        <taxon>Eukaryota</taxon>
        <taxon>Metazoa</taxon>
        <taxon>Ecdysozoa</taxon>
        <taxon>Nematoda</taxon>
        <taxon>Chromadorea</taxon>
        <taxon>Rhabditida</taxon>
        <taxon>Tylenchina</taxon>
        <taxon>Panagrolaimomorpha</taxon>
        <taxon>Strongyloidoidea</taxon>
        <taxon>Steinernematidae</taxon>
        <taxon>Steinernema</taxon>
    </lineage>
</organism>
<reference evidence="2 3" key="1">
    <citation type="journal article" date="2015" name="Genome Biol.">
        <title>Comparative genomics of Steinernema reveals deeply conserved gene regulatory networks.</title>
        <authorList>
            <person name="Dillman A.R."/>
            <person name="Macchietto M."/>
            <person name="Porter C.F."/>
            <person name="Rogers A."/>
            <person name="Williams B."/>
            <person name="Antoshechkin I."/>
            <person name="Lee M.M."/>
            <person name="Goodwin Z."/>
            <person name="Lu X."/>
            <person name="Lewis E.E."/>
            <person name="Goodrich-Blair H."/>
            <person name="Stock S.P."/>
            <person name="Adams B.J."/>
            <person name="Sternberg P.W."/>
            <person name="Mortazavi A."/>
        </authorList>
    </citation>
    <scope>NUCLEOTIDE SEQUENCE [LARGE SCALE GENOMIC DNA]</scope>
    <source>
        <strain evidence="2 3">ALL</strain>
    </source>
</reference>
<accession>A0A4U5N5G4</accession>
<comment type="caution">
    <text evidence="2">The sequence shown here is derived from an EMBL/GenBank/DDBJ whole genome shotgun (WGS) entry which is preliminary data.</text>
</comment>
<name>A0A4U5N5G4_STECR</name>
<dbReference type="Proteomes" id="UP000298663">
    <property type="component" value="Unassembled WGS sequence"/>
</dbReference>
<gene>
    <name evidence="2" type="ORF">L596_018717</name>
</gene>
<feature type="region of interest" description="Disordered" evidence="1">
    <location>
        <begin position="29"/>
        <end position="92"/>
    </location>
</feature>
<keyword evidence="3" id="KW-1185">Reference proteome</keyword>